<accession>A0ACC1QF11</accession>
<protein>
    <submittedName>
        <fullName evidence="1">Uncharacterized protein</fullName>
    </submittedName>
</protein>
<keyword evidence="2" id="KW-1185">Reference proteome</keyword>
<dbReference type="EMBL" id="JANAKD010002151">
    <property type="protein sequence ID" value="KAJ3474568.1"/>
    <property type="molecule type" value="Genomic_DNA"/>
</dbReference>
<evidence type="ECO:0000313" key="2">
    <source>
        <dbReference type="Proteomes" id="UP001148737"/>
    </source>
</evidence>
<dbReference type="Proteomes" id="UP001148737">
    <property type="component" value="Unassembled WGS sequence"/>
</dbReference>
<organism evidence="1 2">
    <name type="scientific">Lecanicillium saksenae</name>
    <dbReference type="NCBI Taxonomy" id="468837"/>
    <lineage>
        <taxon>Eukaryota</taxon>
        <taxon>Fungi</taxon>
        <taxon>Dikarya</taxon>
        <taxon>Ascomycota</taxon>
        <taxon>Pezizomycotina</taxon>
        <taxon>Sordariomycetes</taxon>
        <taxon>Hypocreomycetidae</taxon>
        <taxon>Hypocreales</taxon>
        <taxon>Cordycipitaceae</taxon>
        <taxon>Lecanicillium</taxon>
    </lineage>
</organism>
<name>A0ACC1QF11_9HYPO</name>
<proteinExistence type="predicted"/>
<gene>
    <name evidence="1" type="ORF">NLG97_g9785</name>
</gene>
<reference evidence="1" key="1">
    <citation type="submission" date="2022-07" db="EMBL/GenBank/DDBJ databases">
        <title>Genome Sequence of Lecanicillium saksenae.</title>
        <authorList>
            <person name="Buettner E."/>
        </authorList>
    </citation>
    <scope>NUCLEOTIDE SEQUENCE</scope>
    <source>
        <strain evidence="1">VT-O1</strain>
    </source>
</reference>
<evidence type="ECO:0000313" key="1">
    <source>
        <dbReference type="EMBL" id="KAJ3474568.1"/>
    </source>
</evidence>
<comment type="caution">
    <text evidence="1">The sequence shown here is derived from an EMBL/GenBank/DDBJ whole genome shotgun (WGS) entry which is preliminary data.</text>
</comment>
<sequence>MRGATMAQQSDSRTSDPDPKTGAEAMTNSSGAVADKDAGADGAAPYGTRSRNRNGNARPNYAEDKDIEMDNYDYYDKNQGDGPKKSSRLAATATTTGSTTTTTTSANGATTRGRPHRRPMPRRPATATHRRAHQQRR</sequence>